<keyword evidence="1" id="KW-0862">Zinc</keyword>
<evidence type="ECO:0000256" key="2">
    <source>
        <dbReference type="SAM" id="MobiDB-lite"/>
    </source>
</evidence>
<dbReference type="SUPFAM" id="SSF57756">
    <property type="entry name" value="Retrovirus zinc finger-like domains"/>
    <property type="match status" value="1"/>
</dbReference>
<dbReference type="EMBL" id="VCGU01000001">
    <property type="protein sequence ID" value="TRY80713.1"/>
    <property type="molecule type" value="Genomic_DNA"/>
</dbReference>
<feature type="compositionally biased region" description="Polar residues" evidence="2">
    <location>
        <begin position="274"/>
        <end position="287"/>
    </location>
</feature>
<dbReference type="AlphaFoldDB" id="A0A553PSQ9"/>
<dbReference type="SMART" id="SM00343">
    <property type="entry name" value="ZnF_C2HC"/>
    <property type="match status" value="2"/>
</dbReference>
<keyword evidence="1" id="KW-0479">Metal-binding</keyword>
<proteinExistence type="predicted"/>
<keyword evidence="5" id="KW-1185">Reference proteome</keyword>
<name>A0A553PSQ9_TIGCA</name>
<evidence type="ECO:0000313" key="4">
    <source>
        <dbReference type="EMBL" id="TRY80713.1"/>
    </source>
</evidence>
<dbReference type="InterPro" id="IPR001878">
    <property type="entry name" value="Znf_CCHC"/>
</dbReference>
<dbReference type="Pfam" id="PF00098">
    <property type="entry name" value="zf-CCHC"/>
    <property type="match status" value="1"/>
</dbReference>
<keyword evidence="1" id="KW-0863">Zinc-finger</keyword>
<dbReference type="Gene3D" id="4.10.60.10">
    <property type="entry name" value="Zinc finger, CCHC-type"/>
    <property type="match status" value="1"/>
</dbReference>
<accession>A0A553PSQ9</accession>
<feature type="region of interest" description="Disordered" evidence="2">
    <location>
        <begin position="355"/>
        <end position="378"/>
    </location>
</feature>
<sequence length="378" mass="42120">MDLSDINTAIVGDVKQFEAAKLKCRGLKTSFNNKLKTAMQSANDLKAEIVNEGVTELPKREADKAELELATAQKATKPQIIMPAFNIALKPFELSISNTLAEYRSWKDDLRSFFRSNHLEDTSIFEQNGYVKSCLDCTLSADMTYKMDPSKHVNDPVSGIMALIEEAFVAAYPTMSRRLEWASCKQQPGEEPDSYMSSYNAIMREADFKKMSADDFAKFGLISGINDKYESLRQKLMAMKDTTYVEVQQKLTTYMATKRTNRKMGESSAKVMTVKSQGQGKSPNQRTPFGPPLNLPIPAHIKITPETNKGRCSKCGQSGHMGRDCSQKNTARCTKCDKDGHCATTCLAEYFKWSKPLDNGGQEKKAPSGKAQQISDLD</sequence>
<reference evidence="4 5" key="1">
    <citation type="journal article" date="2018" name="Nat. Ecol. Evol.">
        <title>Genomic signatures of mitonuclear coevolution across populations of Tigriopus californicus.</title>
        <authorList>
            <person name="Barreto F.S."/>
            <person name="Watson E.T."/>
            <person name="Lima T.G."/>
            <person name="Willett C.S."/>
            <person name="Edmands S."/>
            <person name="Li W."/>
            <person name="Burton R.S."/>
        </authorList>
    </citation>
    <scope>NUCLEOTIDE SEQUENCE [LARGE SCALE GENOMIC DNA]</scope>
    <source>
        <strain evidence="4 5">San Diego</strain>
    </source>
</reference>
<dbReference type="GO" id="GO:0008270">
    <property type="term" value="F:zinc ion binding"/>
    <property type="evidence" value="ECO:0007669"/>
    <property type="project" value="UniProtKB-KW"/>
</dbReference>
<organism evidence="4 5">
    <name type="scientific">Tigriopus californicus</name>
    <name type="common">Marine copepod</name>
    <dbReference type="NCBI Taxonomy" id="6832"/>
    <lineage>
        <taxon>Eukaryota</taxon>
        <taxon>Metazoa</taxon>
        <taxon>Ecdysozoa</taxon>
        <taxon>Arthropoda</taxon>
        <taxon>Crustacea</taxon>
        <taxon>Multicrustacea</taxon>
        <taxon>Hexanauplia</taxon>
        <taxon>Copepoda</taxon>
        <taxon>Harpacticoida</taxon>
        <taxon>Harpacticidae</taxon>
        <taxon>Tigriopus</taxon>
    </lineage>
</organism>
<feature type="domain" description="CCHC-type" evidence="3">
    <location>
        <begin position="311"/>
        <end position="327"/>
    </location>
</feature>
<dbReference type="Proteomes" id="UP000318571">
    <property type="component" value="Chromosome 12"/>
</dbReference>
<comment type="caution">
    <text evidence="4">The sequence shown here is derived from an EMBL/GenBank/DDBJ whole genome shotgun (WGS) entry which is preliminary data.</text>
</comment>
<feature type="region of interest" description="Disordered" evidence="2">
    <location>
        <begin position="273"/>
        <end position="293"/>
    </location>
</feature>
<dbReference type="InterPro" id="IPR036875">
    <property type="entry name" value="Znf_CCHC_sf"/>
</dbReference>
<gene>
    <name evidence="4" type="ORF">TCAL_14486</name>
</gene>
<evidence type="ECO:0000313" key="5">
    <source>
        <dbReference type="Proteomes" id="UP000318571"/>
    </source>
</evidence>
<protein>
    <recommendedName>
        <fullName evidence="3">CCHC-type domain-containing protein</fullName>
    </recommendedName>
</protein>
<dbReference type="GO" id="GO:0003676">
    <property type="term" value="F:nucleic acid binding"/>
    <property type="evidence" value="ECO:0007669"/>
    <property type="project" value="InterPro"/>
</dbReference>
<evidence type="ECO:0000256" key="1">
    <source>
        <dbReference type="PROSITE-ProRule" id="PRU00047"/>
    </source>
</evidence>
<dbReference type="PROSITE" id="PS50158">
    <property type="entry name" value="ZF_CCHC"/>
    <property type="match status" value="1"/>
</dbReference>
<evidence type="ECO:0000259" key="3">
    <source>
        <dbReference type="PROSITE" id="PS50158"/>
    </source>
</evidence>